<reference evidence="1 2" key="1">
    <citation type="journal article" date="2013" name="Appl. Microbiol. Biotechnol.">
        <title>Glycerol assimilation and production of 1,3-propanediol by Citrobacter amalonaticus Y19.</title>
        <authorList>
            <person name="Ainala S.K."/>
            <person name="Ashok S."/>
            <person name="Ko Y."/>
            <person name="Park S."/>
        </authorList>
    </citation>
    <scope>NUCLEOTIDE SEQUENCE [LARGE SCALE GENOMIC DNA]</scope>
    <source>
        <strain evidence="1 2">Y19</strain>
    </source>
</reference>
<protein>
    <submittedName>
        <fullName evidence="1">RelE toxin protein</fullName>
    </submittedName>
</protein>
<dbReference type="Proteomes" id="UP000034085">
    <property type="component" value="Chromosome"/>
</dbReference>
<sequence length="108" mass="12366">MFTILLHVDVASELTGLPPTVRAKMIRLIDKLQINATALREPDSKPLGAGLFEIRTMGTEIGRGLYVYQKGKTIYLLRVFIKKTQKTPKQEMMLAFKRLEEMLNDQEN</sequence>
<dbReference type="RefSeq" id="WP_046495537.1">
    <property type="nucleotide sequence ID" value="NZ_CP011132.1"/>
</dbReference>
<evidence type="ECO:0000313" key="2">
    <source>
        <dbReference type="Proteomes" id="UP000034085"/>
    </source>
</evidence>
<name>A0A0F6RI46_CITAM</name>
<dbReference type="OrthoDB" id="3233388at2"/>
<evidence type="ECO:0000313" key="1">
    <source>
        <dbReference type="EMBL" id="AKE61483.1"/>
    </source>
</evidence>
<dbReference type="AlphaFoldDB" id="A0A0F6RI46"/>
<gene>
    <name evidence="1" type="ORF">F384_24380</name>
</gene>
<dbReference type="PATRIC" id="fig|1261127.3.peg.5049"/>
<dbReference type="KEGG" id="cama:F384_24380"/>
<dbReference type="Pfam" id="PF05973">
    <property type="entry name" value="Gp49"/>
    <property type="match status" value="1"/>
</dbReference>
<accession>A0A0F6RI46</accession>
<dbReference type="EMBL" id="CP011132">
    <property type="protein sequence ID" value="AKE61483.1"/>
    <property type="molecule type" value="Genomic_DNA"/>
</dbReference>
<proteinExistence type="predicted"/>
<dbReference type="InterPro" id="IPR009241">
    <property type="entry name" value="HigB-like"/>
</dbReference>
<organism evidence="1 2">
    <name type="scientific">Citrobacter amalonaticus Y19</name>
    <dbReference type="NCBI Taxonomy" id="1261127"/>
    <lineage>
        <taxon>Bacteria</taxon>
        <taxon>Pseudomonadati</taxon>
        <taxon>Pseudomonadota</taxon>
        <taxon>Gammaproteobacteria</taxon>
        <taxon>Enterobacterales</taxon>
        <taxon>Enterobacteriaceae</taxon>
        <taxon>Citrobacter</taxon>
    </lineage>
</organism>
<dbReference type="HOGENOM" id="CLU_122734_6_1_6"/>